<evidence type="ECO:0000256" key="2">
    <source>
        <dbReference type="ARBA" id="ARBA00023125"/>
    </source>
</evidence>
<dbReference type="GO" id="GO:0003677">
    <property type="term" value="F:DNA binding"/>
    <property type="evidence" value="ECO:0007669"/>
    <property type="project" value="UniProtKB-KW"/>
</dbReference>
<dbReference type="EMBL" id="CP025084">
    <property type="protein sequence ID" value="AUH06715.1"/>
    <property type="molecule type" value="Genomic_DNA"/>
</dbReference>
<evidence type="ECO:0000259" key="5">
    <source>
        <dbReference type="PROSITE" id="PS50943"/>
    </source>
</evidence>
<dbReference type="InterPro" id="IPR010982">
    <property type="entry name" value="Lambda_DNA-bd_dom_sf"/>
</dbReference>
<sequence length="155" mass="18020">MNAIKSLRLSRAWSQEQLAELASLSVRTIQRIENGEQASLETLSAIAAALEVRVADLMENSGERHLQSESLEQRILDAKHQVHEEGKLWRSLILFAVINSVLFVVNRLIDPHTHWFLWPLLIWGGLLMIKAINVFFLRNWLVRWQHGRLQKILRK</sequence>
<dbReference type="PROSITE" id="PS50943">
    <property type="entry name" value="HTH_CROC1"/>
    <property type="match status" value="1"/>
</dbReference>
<dbReference type="Pfam" id="PF13239">
    <property type="entry name" value="2TM"/>
    <property type="match status" value="1"/>
</dbReference>
<feature type="domain" description="HTH cro/C1-type" evidence="5">
    <location>
        <begin position="4"/>
        <end position="57"/>
    </location>
</feature>
<protein>
    <submittedName>
        <fullName evidence="7">DNA-binding protein</fullName>
    </submittedName>
</protein>
<keyword evidence="3" id="KW-0804">Transcription</keyword>
<proteinExistence type="predicted"/>
<dbReference type="RefSeq" id="WP_021013581.1">
    <property type="nucleotide sequence ID" value="NZ_CP025084.1"/>
</dbReference>
<dbReference type="KEGG" id="serq:CWC46_03475"/>
<dbReference type="KEGG" id="sera:Ser39006_003475"/>
<dbReference type="InterPro" id="IPR050807">
    <property type="entry name" value="TransReg_Diox_bact_type"/>
</dbReference>
<dbReference type="PANTHER" id="PTHR46797">
    <property type="entry name" value="HTH-TYPE TRANSCRIPTIONAL REGULATOR"/>
    <property type="match status" value="1"/>
</dbReference>
<keyword evidence="8" id="KW-1185">Reference proteome</keyword>
<evidence type="ECO:0000256" key="1">
    <source>
        <dbReference type="ARBA" id="ARBA00023015"/>
    </source>
</evidence>
<organism evidence="7 8">
    <name type="scientific">Serratia sp. (strain ATCC 39006)</name>
    <name type="common">Prodigiosinella confusarubida</name>
    <dbReference type="NCBI Taxonomy" id="104623"/>
    <lineage>
        <taxon>Bacteria</taxon>
        <taxon>Pseudomonadati</taxon>
        <taxon>Pseudomonadota</taxon>
        <taxon>Gammaproteobacteria</taxon>
        <taxon>Enterobacterales</taxon>
        <taxon>Pectobacteriaceae</taxon>
        <taxon>Prodigiosinella</taxon>
    </lineage>
</organism>
<accession>A0A2I5TCW2</accession>
<dbReference type="GO" id="GO:0005829">
    <property type="term" value="C:cytosol"/>
    <property type="evidence" value="ECO:0007669"/>
    <property type="project" value="TreeGrafter"/>
</dbReference>
<dbReference type="Proteomes" id="UP000233778">
    <property type="component" value="Chromosome"/>
</dbReference>
<evidence type="ECO:0000313" key="9">
    <source>
        <dbReference type="Proteomes" id="UP000233778"/>
    </source>
</evidence>
<dbReference type="InterPro" id="IPR025698">
    <property type="entry name" value="2TM_dom"/>
</dbReference>
<name>A0A2I5TCW2_SERS3</name>
<dbReference type="Gene3D" id="1.10.260.40">
    <property type="entry name" value="lambda repressor-like DNA-binding domains"/>
    <property type="match status" value="1"/>
</dbReference>
<evidence type="ECO:0000313" key="7">
    <source>
        <dbReference type="EMBL" id="AUH06715.1"/>
    </source>
</evidence>
<gene>
    <name evidence="6" type="ORF">CWC46_03475</name>
    <name evidence="7" type="ORF">Ser39006_003475</name>
</gene>
<feature type="transmembrane region" description="Helical" evidence="4">
    <location>
        <begin position="88"/>
        <end position="109"/>
    </location>
</feature>
<evidence type="ECO:0000256" key="4">
    <source>
        <dbReference type="SAM" id="Phobius"/>
    </source>
</evidence>
<reference evidence="7" key="4">
    <citation type="submission" date="2017-11" db="EMBL/GenBank/DDBJ databases">
        <title>Complete genome sequence of Serratia sp. ATCC 39006.</title>
        <authorList>
            <person name="Hampton H.G."/>
            <person name="Jackson S.A."/>
            <person name="Jauregui R."/>
            <person name="Poulter G.T.M."/>
            <person name="Salmond G.P.C."/>
            <person name="Fineran P.C."/>
        </authorList>
    </citation>
    <scope>NUCLEOTIDE SEQUENCE</scope>
    <source>
        <strain evidence="7">ATCC 39006</strain>
    </source>
</reference>
<dbReference type="SUPFAM" id="SSF47413">
    <property type="entry name" value="lambda repressor-like DNA-binding domains"/>
    <property type="match status" value="1"/>
</dbReference>
<evidence type="ECO:0000256" key="3">
    <source>
        <dbReference type="ARBA" id="ARBA00023163"/>
    </source>
</evidence>
<keyword evidence="4" id="KW-0812">Transmembrane</keyword>
<keyword evidence="4" id="KW-1133">Transmembrane helix</keyword>
<reference evidence="7" key="2">
    <citation type="submission" date="2013-09" db="EMBL/GenBank/DDBJ databases">
        <authorList>
            <person name="Wang G."/>
            <person name="Yang Y."/>
            <person name="Su Y."/>
        </authorList>
    </citation>
    <scope>NUCLEOTIDE SEQUENCE</scope>
    <source>
        <strain evidence="7">ATCC 39006</strain>
    </source>
</reference>
<dbReference type="GO" id="GO:0003700">
    <property type="term" value="F:DNA-binding transcription factor activity"/>
    <property type="evidence" value="ECO:0007669"/>
    <property type="project" value="TreeGrafter"/>
</dbReference>
<dbReference type="InterPro" id="IPR001387">
    <property type="entry name" value="Cro/C1-type_HTH"/>
</dbReference>
<evidence type="ECO:0000313" key="6">
    <source>
        <dbReference type="EMBL" id="AUH02393.1"/>
    </source>
</evidence>
<dbReference type="Proteomes" id="UP000017700">
    <property type="component" value="Chromosome"/>
</dbReference>
<reference evidence="7 8" key="1">
    <citation type="journal article" date="2013" name="Genome Announc.">
        <title>Draft genome sequence of Serratia sp. strain ATCC 39006, a model bacterium for analysis of the biosynthesis and regulation of prodigiosin, a carbapenem, and gas vesicles.</title>
        <authorList>
            <person name="Fineran P.C."/>
            <person name="Iglesias Cans M.C."/>
            <person name="Ramsay J.P."/>
            <person name="Wilf N.M."/>
            <person name="Cossyleon D."/>
            <person name="McNeil M.B."/>
            <person name="Williamson N.R."/>
            <person name="Monson R.E."/>
            <person name="Becher S.A."/>
            <person name="Stanton J.A."/>
            <person name="Brugger K."/>
            <person name="Brown S.D."/>
            <person name="Salmond G.P."/>
        </authorList>
    </citation>
    <scope>NUCLEOTIDE SEQUENCE [LARGE SCALE GENOMIC DNA]</scope>
    <source>
        <strain evidence="7">ATCC 39006</strain>
        <strain evidence="8">ATCC 39006 / SC 11482</strain>
    </source>
</reference>
<keyword evidence="4" id="KW-0472">Membrane</keyword>
<keyword evidence="1" id="KW-0805">Transcription regulation</keyword>
<dbReference type="CDD" id="cd00093">
    <property type="entry name" value="HTH_XRE"/>
    <property type="match status" value="1"/>
</dbReference>
<dbReference type="SMART" id="SM00530">
    <property type="entry name" value="HTH_XRE"/>
    <property type="match status" value="1"/>
</dbReference>
<dbReference type="OrthoDB" id="21915at2"/>
<keyword evidence="2 7" id="KW-0238">DNA-binding</keyword>
<feature type="transmembrane region" description="Helical" evidence="4">
    <location>
        <begin position="115"/>
        <end position="141"/>
    </location>
</feature>
<dbReference type="AlphaFoldDB" id="A0A2I5TCW2"/>
<dbReference type="STRING" id="104623.Ser39006_00304"/>
<dbReference type="Pfam" id="PF01381">
    <property type="entry name" value="HTH_3"/>
    <property type="match status" value="1"/>
</dbReference>
<evidence type="ECO:0000313" key="8">
    <source>
        <dbReference type="Proteomes" id="UP000017700"/>
    </source>
</evidence>
<reference evidence="6 9" key="3">
    <citation type="submission" date="2017-11" db="EMBL/GenBank/DDBJ databases">
        <title>Complete genome sequence of Serratia sp. ATCC 39006 LacA.</title>
        <authorList>
            <person name="Hampton H.G."/>
            <person name="Jackson S.A."/>
            <person name="Jauregui R."/>
            <person name="Poulter G.T.M."/>
            <person name="Salmond G.P.C."/>
            <person name="Fineran P.C."/>
        </authorList>
    </citation>
    <scope>NUCLEOTIDE SEQUENCE [LARGE SCALE GENOMIC DNA]</scope>
    <source>
        <strain evidence="6 9">ATCC 39006</strain>
    </source>
</reference>
<dbReference type="PANTHER" id="PTHR46797:SF23">
    <property type="entry name" value="HTH-TYPE TRANSCRIPTIONAL REGULATOR SUTR"/>
    <property type="match status" value="1"/>
</dbReference>
<dbReference type="EMBL" id="CP025085">
    <property type="protein sequence ID" value="AUH02393.1"/>
    <property type="molecule type" value="Genomic_DNA"/>
</dbReference>